<evidence type="ECO:0000256" key="2">
    <source>
        <dbReference type="PROSITE-ProRule" id="PRU00335"/>
    </source>
</evidence>
<dbReference type="Pfam" id="PF17938">
    <property type="entry name" value="TetR_C_29"/>
    <property type="match status" value="1"/>
</dbReference>
<comment type="caution">
    <text evidence="5">The sequence shown here is derived from an EMBL/GenBank/DDBJ whole genome shotgun (WGS) entry which is preliminary data.</text>
</comment>
<evidence type="ECO:0000313" key="5">
    <source>
        <dbReference type="EMBL" id="GJD53003.1"/>
    </source>
</evidence>
<dbReference type="InterPro" id="IPR009057">
    <property type="entry name" value="Homeodomain-like_sf"/>
</dbReference>
<proteinExistence type="predicted"/>
<keyword evidence="6" id="KW-1185">Reference proteome</keyword>
<dbReference type="Pfam" id="PF00440">
    <property type="entry name" value="TetR_N"/>
    <property type="match status" value="1"/>
</dbReference>
<dbReference type="InterPro" id="IPR036271">
    <property type="entry name" value="Tet_transcr_reg_TetR-rel_C_sf"/>
</dbReference>
<dbReference type="PROSITE" id="PS01081">
    <property type="entry name" value="HTH_TETR_1"/>
    <property type="match status" value="1"/>
</dbReference>
<dbReference type="RefSeq" id="WP_238314078.1">
    <property type="nucleotide sequence ID" value="NZ_BPQH01000024.1"/>
</dbReference>
<evidence type="ECO:0000256" key="1">
    <source>
        <dbReference type="ARBA" id="ARBA00023125"/>
    </source>
</evidence>
<dbReference type="Gene3D" id="1.10.357.10">
    <property type="entry name" value="Tetracycline Repressor, domain 2"/>
    <property type="match status" value="1"/>
</dbReference>
<name>A0ABQ4R5L9_9HYPH</name>
<reference evidence="5" key="1">
    <citation type="journal article" date="2021" name="Front. Microbiol.">
        <title>Comprehensive Comparative Genomics and Phenotyping of Methylobacterium Species.</title>
        <authorList>
            <person name="Alessa O."/>
            <person name="Ogura Y."/>
            <person name="Fujitani Y."/>
            <person name="Takami H."/>
            <person name="Hayashi T."/>
            <person name="Sahin N."/>
            <person name="Tani A."/>
        </authorList>
    </citation>
    <scope>NUCLEOTIDE SEQUENCE</scope>
    <source>
        <strain evidence="5">KCTC 52305</strain>
    </source>
</reference>
<feature type="domain" description="HTH tetR-type" evidence="4">
    <location>
        <begin position="24"/>
        <end position="84"/>
    </location>
</feature>
<keyword evidence="1 2" id="KW-0238">DNA-binding</keyword>
<dbReference type="SUPFAM" id="SSF46689">
    <property type="entry name" value="Homeodomain-like"/>
    <property type="match status" value="1"/>
</dbReference>
<feature type="compositionally biased region" description="Low complexity" evidence="3">
    <location>
        <begin position="1"/>
        <end position="15"/>
    </location>
</feature>
<dbReference type="EMBL" id="BPQH01000024">
    <property type="protein sequence ID" value="GJD53003.1"/>
    <property type="molecule type" value="Genomic_DNA"/>
</dbReference>
<dbReference type="InterPro" id="IPR023772">
    <property type="entry name" value="DNA-bd_HTH_TetR-type_CS"/>
</dbReference>
<sequence>MTSLDARAAGPAAPERPVRQRDPERTRANILAAATAAFTGRGFSGTSIDDIAVRAGANRRMIYHYFGSKRGLWLAVLEAAYERARSAEMRLDLAALAPEAAMHRLVTFTFDSFTGDRTFINLLNSENLHQARHLKDSARVKEMHSPLIGLIREILERGVREGAFRPGIDAAQLWISIAGLSYFYFANVFTLSVILDQDLQAPGPVAHRRAHVADLIVASLRAGAGEGAGRGEAPAAEARAPAVRPRRGRAGR</sequence>
<feature type="region of interest" description="Disordered" evidence="3">
    <location>
        <begin position="1"/>
        <end position="24"/>
    </location>
</feature>
<dbReference type="PANTHER" id="PTHR30328:SF54">
    <property type="entry name" value="HTH-TYPE TRANSCRIPTIONAL REPRESSOR SCO4008"/>
    <property type="match status" value="1"/>
</dbReference>
<evidence type="ECO:0000259" key="4">
    <source>
        <dbReference type="PROSITE" id="PS50977"/>
    </source>
</evidence>
<dbReference type="PRINTS" id="PR00455">
    <property type="entry name" value="HTHTETR"/>
</dbReference>
<dbReference type="Proteomes" id="UP001055167">
    <property type="component" value="Unassembled WGS sequence"/>
</dbReference>
<dbReference type="PROSITE" id="PS50977">
    <property type="entry name" value="HTH_TETR_2"/>
    <property type="match status" value="1"/>
</dbReference>
<accession>A0ABQ4R5L9</accession>
<reference evidence="5" key="2">
    <citation type="submission" date="2021-08" db="EMBL/GenBank/DDBJ databases">
        <authorList>
            <person name="Tani A."/>
            <person name="Ola A."/>
            <person name="Ogura Y."/>
            <person name="Katsura K."/>
            <person name="Hayashi T."/>
        </authorList>
    </citation>
    <scope>NUCLEOTIDE SEQUENCE</scope>
    <source>
        <strain evidence="5">KCTC 52305</strain>
    </source>
</reference>
<dbReference type="PANTHER" id="PTHR30328">
    <property type="entry name" value="TRANSCRIPTIONAL REPRESSOR"/>
    <property type="match status" value="1"/>
</dbReference>
<organism evidence="5 6">
    <name type="scientific">Methylobacterium crusticola</name>
    <dbReference type="NCBI Taxonomy" id="1697972"/>
    <lineage>
        <taxon>Bacteria</taxon>
        <taxon>Pseudomonadati</taxon>
        <taxon>Pseudomonadota</taxon>
        <taxon>Alphaproteobacteria</taxon>
        <taxon>Hyphomicrobiales</taxon>
        <taxon>Methylobacteriaceae</taxon>
        <taxon>Methylobacterium</taxon>
    </lineage>
</organism>
<evidence type="ECO:0000256" key="3">
    <source>
        <dbReference type="SAM" id="MobiDB-lite"/>
    </source>
</evidence>
<feature type="DNA-binding region" description="H-T-H motif" evidence="2">
    <location>
        <begin position="47"/>
        <end position="66"/>
    </location>
</feature>
<feature type="compositionally biased region" description="Low complexity" evidence="3">
    <location>
        <begin position="231"/>
        <end position="243"/>
    </location>
</feature>
<dbReference type="SUPFAM" id="SSF48498">
    <property type="entry name" value="Tetracyclin repressor-like, C-terminal domain"/>
    <property type="match status" value="1"/>
</dbReference>
<protein>
    <submittedName>
        <fullName evidence="5">HTH-type transcriptional repressor NicS</fullName>
    </submittedName>
</protein>
<dbReference type="InterPro" id="IPR041474">
    <property type="entry name" value="NicS_C"/>
</dbReference>
<feature type="region of interest" description="Disordered" evidence="3">
    <location>
        <begin position="225"/>
        <end position="252"/>
    </location>
</feature>
<dbReference type="InterPro" id="IPR001647">
    <property type="entry name" value="HTH_TetR"/>
</dbReference>
<dbReference type="InterPro" id="IPR050109">
    <property type="entry name" value="HTH-type_TetR-like_transc_reg"/>
</dbReference>
<gene>
    <name evidence="5" type="primary">nicS_3</name>
    <name evidence="5" type="ORF">OPKNFCMD_5773</name>
</gene>
<evidence type="ECO:0000313" key="6">
    <source>
        <dbReference type="Proteomes" id="UP001055167"/>
    </source>
</evidence>